<dbReference type="AlphaFoldDB" id="A0A9Q3IVW2"/>
<dbReference type="EMBL" id="AVOT02056665">
    <property type="protein sequence ID" value="MBW0550963.1"/>
    <property type="molecule type" value="Genomic_DNA"/>
</dbReference>
<proteinExistence type="predicted"/>
<sequence>MKQPSLISLKSSQSTLFQASESVVLICSSTLTPRPQHGEENVNPPTAIPCIYASPSVQTQASLIVPQATPKAELLPAASVHSRRKLVKRAPKMTATCHQRQRQPSPRLSQFQTLNLNQPRGH</sequence>
<evidence type="ECO:0000313" key="2">
    <source>
        <dbReference type="EMBL" id="MBW0550963.1"/>
    </source>
</evidence>
<gene>
    <name evidence="2" type="ORF">O181_090678</name>
</gene>
<organism evidence="2 3">
    <name type="scientific">Austropuccinia psidii MF-1</name>
    <dbReference type="NCBI Taxonomy" id="1389203"/>
    <lineage>
        <taxon>Eukaryota</taxon>
        <taxon>Fungi</taxon>
        <taxon>Dikarya</taxon>
        <taxon>Basidiomycota</taxon>
        <taxon>Pucciniomycotina</taxon>
        <taxon>Pucciniomycetes</taxon>
        <taxon>Pucciniales</taxon>
        <taxon>Sphaerophragmiaceae</taxon>
        <taxon>Austropuccinia</taxon>
    </lineage>
</organism>
<evidence type="ECO:0000256" key="1">
    <source>
        <dbReference type="SAM" id="MobiDB-lite"/>
    </source>
</evidence>
<name>A0A9Q3IVW2_9BASI</name>
<reference evidence="2" key="1">
    <citation type="submission" date="2021-03" db="EMBL/GenBank/DDBJ databases">
        <title>Draft genome sequence of rust myrtle Austropuccinia psidii MF-1, a brazilian biotype.</title>
        <authorList>
            <person name="Quecine M.C."/>
            <person name="Pachon D.M.R."/>
            <person name="Bonatelli M.L."/>
            <person name="Correr F.H."/>
            <person name="Franceschini L.M."/>
            <person name="Leite T.F."/>
            <person name="Margarido G.R.A."/>
            <person name="Almeida C.A."/>
            <person name="Ferrarezi J.A."/>
            <person name="Labate C.A."/>
        </authorList>
    </citation>
    <scope>NUCLEOTIDE SEQUENCE</scope>
    <source>
        <strain evidence="2">MF-1</strain>
    </source>
</reference>
<dbReference type="OrthoDB" id="2507702at2759"/>
<feature type="compositionally biased region" description="Polar residues" evidence="1">
    <location>
        <begin position="113"/>
        <end position="122"/>
    </location>
</feature>
<comment type="caution">
    <text evidence="2">The sequence shown here is derived from an EMBL/GenBank/DDBJ whole genome shotgun (WGS) entry which is preliminary data.</text>
</comment>
<feature type="region of interest" description="Disordered" evidence="1">
    <location>
        <begin position="89"/>
        <end position="122"/>
    </location>
</feature>
<dbReference type="Proteomes" id="UP000765509">
    <property type="component" value="Unassembled WGS sequence"/>
</dbReference>
<evidence type="ECO:0000313" key="3">
    <source>
        <dbReference type="Proteomes" id="UP000765509"/>
    </source>
</evidence>
<feature type="compositionally biased region" description="Low complexity" evidence="1">
    <location>
        <begin position="102"/>
        <end position="112"/>
    </location>
</feature>
<keyword evidence="3" id="KW-1185">Reference proteome</keyword>
<accession>A0A9Q3IVW2</accession>
<protein>
    <submittedName>
        <fullName evidence="2">Uncharacterized protein</fullName>
    </submittedName>
</protein>